<gene>
    <name evidence="2" type="ORF">Vau01_084630</name>
</gene>
<dbReference type="InterPro" id="IPR010982">
    <property type="entry name" value="Lambda_DNA-bd_dom_sf"/>
</dbReference>
<proteinExistence type="predicted"/>
<organism evidence="2 3">
    <name type="scientific">Virgisporangium aurantiacum</name>
    <dbReference type="NCBI Taxonomy" id="175570"/>
    <lineage>
        <taxon>Bacteria</taxon>
        <taxon>Bacillati</taxon>
        <taxon>Actinomycetota</taxon>
        <taxon>Actinomycetes</taxon>
        <taxon>Micromonosporales</taxon>
        <taxon>Micromonosporaceae</taxon>
        <taxon>Virgisporangium</taxon>
    </lineage>
</organism>
<dbReference type="Proteomes" id="UP000612585">
    <property type="component" value="Unassembled WGS sequence"/>
</dbReference>
<dbReference type="EMBL" id="BOPG01000061">
    <property type="protein sequence ID" value="GIJ60947.1"/>
    <property type="molecule type" value="Genomic_DNA"/>
</dbReference>
<sequence length="300" mass="33509">MIADPVVKRDDGESPAVARRRLRLALRRLRESLGLTQADVSGHLRWSLSKVNRMETGEVTISAGDLEAILAFFGISDGKKAAQLAQHCRLARRRGWWDRSEIRPHLTPALTNLLQFESDAAHIMAFGPSILPGIIQTHAMAAVILADYADVLTEEQRAARFTLRMRLREQAIGRESGTTCTVVLDESVVLREFGGLRLLASQLEDMLEAVDDQRLDVRILPFTAPTLFGLENPFMLVELDDGDTVLYREGITDEFFDDGAMVDRYRRIFERQLEGALSPAASVRLVKARLAAIESALDRL</sequence>
<evidence type="ECO:0000259" key="1">
    <source>
        <dbReference type="PROSITE" id="PS50943"/>
    </source>
</evidence>
<dbReference type="Pfam" id="PF13560">
    <property type="entry name" value="HTH_31"/>
    <property type="match status" value="1"/>
</dbReference>
<dbReference type="SUPFAM" id="SSF47413">
    <property type="entry name" value="lambda repressor-like DNA-binding domains"/>
    <property type="match status" value="1"/>
</dbReference>
<dbReference type="SMART" id="SM00530">
    <property type="entry name" value="HTH_XRE"/>
    <property type="match status" value="1"/>
</dbReference>
<dbReference type="InterPro" id="IPR001387">
    <property type="entry name" value="Cro/C1-type_HTH"/>
</dbReference>
<name>A0A8J3ZBS6_9ACTN</name>
<dbReference type="Gene3D" id="1.10.260.40">
    <property type="entry name" value="lambda repressor-like DNA-binding domains"/>
    <property type="match status" value="1"/>
</dbReference>
<dbReference type="PROSITE" id="PS50943">
    <property type="entry name" value="HTH_CROC1"/>
    <property type="match status" value="1"/>
</dbReference>
<protein>
    <submittedName>
        <fullName evidence="2">Transcriptional regulator</fullName>
    </submittedName>
</protein>
<feature type="domain" description="HTH cro/C1-type" evidence="1">
    <location>
        <begin position="26"/>
        <end position="80"/>
    </location>
</feature>
<keyword evidence="3" id="KW-1185">Reference proteome</keyword>
<evidence type="ECO:0000313" key="3">
    <source>
        <dbReference type="Proteomes" id="UP000612585"/>
    </source>
</evidence>
<dbReference type="CDD" id="cd00093">
    <property type="entry name" value="HTH_XRE"/>
    <property type="match status" value="1"/>
</dbReference>
<evidence type="ECO:0000313" key="2">
    <source>
        <dbReference type="EMBL" id="GIJ60947.1"/>
    </source>
</evidence>
<dbReference type="GO" id="GO:0003677">
    <property type="term" value="F:DNA binding"/>
    <property type="evidence" value="ECO:0007669"/>
    <property type="project" value="InterPro"/>
</dbReference>
<dbReference type="Pfam" id="PF19054">
    <property type="entry name" value="DUF5753"/>
    <property type="match status" value="1"/>
</dbReference>
<dbReference type="AlphaFoldDB" id="A0A8J3ZBS6"/>
<accession>A0A8J3ZBS6</accession>
<reference evidence="2" key="1">
    <citation type="submission" date="2021-01" db="EMBL/GenBank/DDBJ databases">
        <title>Whole genome shotgun sequence of Virgisporangium aurantiacum NBRC 16421.</title>
        <authorList>
            <person name="Komaki H."/>
            <person name="Tamura T."/>
        </authorList>
    </citation>
    <scope>NUCLEOTIDE SEQUENCE</scope>
    <source>
        <strain evidence="2">NBRC 16421</strain>
    </source>
</reference>
<comment type="caution">
    <text evidence="2">The sequence shown here is derived from an EMBL/GenBank/DDBJ whole genome shotgun (WGS) entry which is preliminary data.</text>
</comment>
<dbReference type="InterPro" id="IPR043917">
    <property type="entry name" value="DUF5753"/>
</dbReference>